<evidence type="ECO:0000259" key="8">
    <source>
        <dbReference type="Pfam" id="PF03458"/>
    </source>
</evidence>
<gene>
    <name evidence="9" type="ORF">SAMN05421642_102440</name>
</gene>
<feature type="domain" description="Glycine transporter" evidence="8">
    <location>
        <begin position="5"/>
        <end position="79"/>
    </location>
</feature>
<feature type="transmembrane region" description="Helical" evidence="7">
    <location>
        <begin position="6"/>
        <end position="23"/>
    </location>
</feature>
<feature type="domain" description="Glycine transporter" evidence="8">
    <location>
        <begin position="91"/>
        <end position="163"/>
    </location>
</feature>
<dbReference type="PANTHER" id="PTHR30506:SF3">
    <property type="entry name" value="UPF0126 INNER MEMBRANE PROTEIN YADS-RELATED"/>
    <property type="match status" value="1"/>
</dbReference>
<dbReference type="Pfam" id="PF03458">
    <property type="entry name" value="Gly_transporter"/>
    <property type="match status" value="2"/>
</dbReference>
<keyword evidence="5 7" id="KW-1133">Transmembrane helix</keyword>
<evidence type="ECO:0000256" key="2">
    <source>
        <dbReference type="ARBA" id="ARBA00008193"/>
    </source>
</evidence>
<organism evidence="9 10">
    <name type="scientific">Rhodococcoides kyotonense</name>
    <dbReference type="NCBI Taxonomy" id="398843"/>
    <lineage>
        <taxon>Bacteria</taxon>
        <taxon>Bacillati</taxon>
        <taxon>Actinomycetota</taxon>
        <taxon>Actinomycetes</taxon>
        <taxon>Mycobacteriales</taxon>
        <taxon>Nocardiaceae</taxon>
        <taxon>Rhodococcoides</taxon>
    </lineage>
</organism>
<feature type="transmembrane region" description="Helical" evidence="7">
    <location>
        <begin position="30"/>
        <end position="50"/>
    </location>
</feature>
<comment type="similarity">
    <text evidence="2">Belongs to the UPF0126 family.</text>
</comment>
<evidence type="ECO:0000256" key="1">
    <source>
        <dbReference type="ARBA" id="ARBA00004651"/>
    </source>
</evidence>
<dbReference type="RefSeq" id="WP_089243632.1">
    <property type="nucleotide sequence ID" value="NZ_FZOW01000002.1"/>
</dbReference>
<feature type="transmembrane region" description="Helical" evidence="7">
    <location>
        <begin position="172"/>
        <end position="190"/>
    </location>
</feature>
<accession>A0A239EKT6</accession>
<dbReference type="Proteomes" id="UP000198327">
    <property type="component" value="Unassembled WGS sequence"/>
</dbReference>
<feature type="transmembrane region" description="Helical" evidence="7">
    <location>
        <begin position="62"/>
        <end position="82"/>
    </location>
</feature>
<dbReference type="AlphaFoldDB" id="A0A239EKT6"/>
<evidence type="ECO:0000256" key="6">
    <source>
        <dbReference type="ARBA" id="ARBA00023136"/>
    </source>
</evidence>
<reference evidence="10" key="1">
    <citation type="submission" date="2017-06" db="EMBL/GenBank/DDBJ databases">
        <authorList>
            <person name="Varghese N."/>
            <person name="Submissions S."/>
        </authorList>
    </citation>
    <scope>NUCLEOTIDE SEQUENCE [LARGE SCALE GENOMIC DNA]</scope>
    <source>
        <strain evidence="10">JCM 23211</strain>
    </source>
</reference>
<sequence>MLVDVLGYVGIAVFAASGALIGVKKRLDLFGVCVVGITTGIGGGIIRDVLLGIHPPTSLDRWPNITVGLAASLLVFVAHPALSRVWKGVLLFDAFGMGLFAATGASITLDSGGSSLAACLIGATTAVAGGVIRDILVNEVPLLLRRDLYAVPALLGSATVATVAAVGLPENLGLVVGTVLATGLRILALWRRWNLPLARRLPAE</sequence>
<feature type="transmembrane region" description="Helical" evidence="7">
    <location>
        <begin position="148"/>
        <end position="166"/>
    </location>
</feature>
<comment type="subcellular location">
    <subcellularLocation>
        <location evidence="1">Cell membrane</location>
        <topology evidence="1">Multi-pass membrane protein</topology>
    </subcellularLocation>
</comment>
<keyword evidence="6 7" id="KW-0472">Membrane</keyword>
<feature type="transmembrane region" description="Helical" evidence="7">
    <location>
        <begin position="89"/>
        <end position="109"/>
    </location>
</feature>
<proteinExistence type="inferred from homology"/>
<evidence type="ECO:0000256" key="7">
    <source>
        <dbReference type="SAM" id="Phobius"/>
    </source>
</evidence>
<evidence type="ECO:0000256" key="5">
    <source>
        <dbReference type="ARBA" id="ARBA00022989"/>
    </source>
</evidence>
<name>A0A239EKT6_9NOCA</name>
<keyword evidence="10" id="KW-1185">Reference proteome</keyword>
<keyword evidence="4 7" id="KW-0812">Transmembrane</keyword>
<dbReference type="OrthoDB" id="9791874at2"/>
<keyword evidence="3" id="KW-1003">Cell membrane</keyword>
<dbReference type="PANTHER" id="PTHR30506">
    <property type="entry name" value="INNER MEMBRANE PROTEIN"/>
    <property type="match status" value="1"/>
</dbReference>
<feature type="transmembrane region" description="Helical" evidence="7">
    <location>
        <begin position="115"/>
        <end position="136"/>
    </location>
</feature>
<protein>
    <submittedName>
        <fullName evidence="9">Uncharacterized membrane protein YeiH</fullName>
    </submittedName>
</protein>
<evidence type="ECO:0000256" key="3">
    <source>
        <dbReference type="ARBA" id="ARBA00022475"/>
    </source>
</evidence>
<evidence type="ECO:0000256" key="4">
    <source>
        <dbReference type="ARBA" id="ARBA00022692"/>
    </source>
</evidence>
<dbReference type="STRING" id="398843.A3K89_20580"/>
<dbReference type="GO" id="GO:0005886">
    <property type="term" value="C:plasma membrane"/>
    <property type="evidence" value="ECO:0007669"/>
    <property type="project" value="UniProtKB-SubCell"/>
</dbReference>
<evidence type="ECO:0000313" key="10">
    <source>
        <dbReference type="Proteomes" id="UP000198327"/>
    </source>
</evidence>
<dbReference type="EMBL" id="FZOW01000002">
    <property type="protein sequence ID" value="SNS45227.1"/>
    <property type="molecule type" value="Genomic_DNA"/>
</dbReference>
<dbReference type="InterPro" id="IPR005115">
    <property type="entry name" value="Gly_transporter"/>
</dbReference>
<evidence type="ECO:0000313" key="9">
    <source>
        <dbReference type="EMBL" id="SNS45227.1"/>
    </source>
</evidence>